<dbReference type="EMBL" id="JABDTM020021469">
    <property type="protein sequence ID" value="KAH0816473.1"/>
    <property type="molecule type" value="Genomic_DNA"/>
</dbReference>
<name>A0A8J6LED8_TENMO</name>
<proteinExistence type="predicted"/>
<dbReference type="Proteomes" id="UP000719412">
    <property type="component" value="Unassembled WGS sequence"/>
</dbReference>
<dbReference type="PANTHER" id="PTHR11012">
    <property type="entry name" value="PROTEIN KINASE-LIKE DOMAIN-CONTAINING"/>
    <property type="match status" value="1"/>
</dbReference>
<sequence length="404" mass="47147">MNPITRPIRFAIDKWLQPMVKNKVLDNYTVELTGGAKKGDGFLGDVNFVEVSAKSRSNKEDTIYNLAIKSSKNSEALRKILPIKIMCQNEMHFYNKVMPTFERFQGERRIKAPFKNVPSCYDSLMLEDMEIVLLKNMLKEDYRMHDRTQPLDKEHVRKVAKTYGKLHALSFALRDQDPEVFDDLGNGLVDVLRLITNANELPKEDGFFVNFHKMAEQQGEPELAEKILLLPKITDTTDPTDPFAVIVHGDCWNNNYLFRYKDDQQTLLADVCFLDFQFSRLTSPIYDLSYFIFSSISEEDIKNFDEINTLYYESLFDFLKQLGSDADQMFPFDEFMNEWRKYGRIGLRMMFSVIRNCLMEPNEIFDLKEVVESGKEMDCSSRTLERCCKRTFPLLQLAVDKKII</sequence>
<evidence type="ECO:0000259" key="1">
    <source>
        <dbReference type="SMART" id="SM00587"/>
    </source>
</evidence>
<dbReference type="PANTHER" id="PTHR11012:SF30">
    <property type="entry name" value="PROTEIN KINASE-LIKE DOMAIN-CONTAINING"/>
    <property type="match status" value="1"/>
</dbReference>
<protein>
    <recommendedName>
        <fullName evidence="1">CHK kinase-like domain-containing protein</fullName>
    </recommendedName>
</protein>
<dbReference type="SMART" id="SM00587">
    <property type="entry name" value="CHK"/>
    <property type="match status" value="1"/>
</dbReference>
<reference evidence="2" key="2">
    <citation type="submission" date="2021-08" db="EMBL/GenBank/DDBJ databases">
        <authorList>
            <person name="Eriksson T."/>
        </authorList>
    </citation>
    <scope>NUCLEOTIDE SEQUENCE</scope>
    <source>
        <strain evidence="2">Stoneville</strain>
        <tissue evidence="2">Whole head</tissue>
    </source>
</reference>
<feature type="domain" description="CHK kinase-like" evidence="1">
    <location>
        <begin position="132"/>
        <end position="321"/>
    </location>
</feature>
<dbReference type="SUPFAM" id="SSF56112">
    <property type="entry name" value="Protein kinase-like (PK-like)"/>
    <property type="match status" value="1"/>
</dbReference>
<dbReference type="Gene3D" id="3.90.1200.10">
    <property type="match status" value="1"/>
</dbReference>
<reference evidence="2" key="1">
    <citation type="journal article" date="2020" name="J Insects Food Feed">
        <title>The yellow mealworm (Tenebrio molitor) genome: a resource for the emerging insects as food and feed industry.</title>
        <authorList>
            <person name="Eriksson T."/>
            <person name="Andere A."/>
            <person name="Kelstrup H."/>
            <person name="Emery V."/>
            <person name="Picard C."/>
        </authorList>
    </citation>
    <scope>NUCLEOTIDE SEQUENCE</scope>
    <source>
        <strain evidence="2">Stoneville</strain>
        <tissue evidence="2">Whole head</tissue>
    </source>
</reference>
<dbReference type="AlphaFoldDB" id="A0A8J6LED8"/>
<dbReference type="Pfam" id="PF02958">
    <property type="entry name" value="EcKL"/>
    <property type="match status" value="1"/>
</dbReference>
<evidence type="ECO:0000313" key="2">
    <source>
        <dbReference type="EMBL" id="KAH0816473.1"/>
    </source>
</evidence>
<accession>A0A8J6LED8</accession>
<comment type="caution">
    <text evidence="2">The sequence shown here is derived from an EMBL/GenBank/DDBJ whole genome shotgun (WGS) entry which is preliminary data.</text>
</comment>
<dbReference type="InterPro" id="IPR004119">
    <property type="entry name" value="EcKL"/>
</dbReference>
<organism evidence="2 3">
    <name type="scientific">Tenebrio molitor</name>
    <name type="common">Yellow mealworm beetle</name>
    <dbReference type="NCBI Taxonomy" id="7067"/>
    <lineage>
        <taxon>Eukaryota</taxon>
        <taxon>Metazoa</taxon>
        <taxon>Ecdysozoa</taxon>
        <taxon>Arthropoda</taxon>
        <taxon>Hexapoda</taxon>
        <taxon>Insecta</taxon>
        <taxon>Pterygota</taxon>
        <taxon>Neoptera</taxon>
        <taxon>Endopterygota</taxon>
        <taxon>Coleoptera</taxon>
        <taxon>Polyphaga</taxon>
        <taxon>Cucujiformia</taxon>
        <taxon>Tenebrionidae</taxon>
        <taxon>Tenebrio</taxon>
    </lineage>
</organism>
<dbReference type="InterPro" id="IPR011009">
    <property type="entry name" value="Kinase-like_dom_sf"/>
</dbReference>
<evidence type="ECO:0000313" key="3">
    <source>
        <dbReference type="Proteomes" id="UP000719412"/>
    </source>
</evidence>
<keyword evidence="3" id="KW-1185">Reference proteome</keyword>
<dbReference type="InterPro" id="IPR015897">
    <property type="entry name" value="CHK_kinase-like"/>
</dbReference>
<gene>
    <name evidence="2" type="ORF">GEV33_006317</name>
</gene>